<accession>A0A6G7PZ23</accession>
<dbReference type="Pfam" id="PF07687">
    <property type="entry name" value="M20_dimer"/>
    <property type="match status" value="1"/>
</dbReference>
<evidence type="ECO:0000256" key="4">
    <source>
        <dbReference type="ARBA" id="ARBA00022833"/>
    </source>
</evidence>
<evidence type="ECO:0000256" key="3">
    <source>
        <dbReference type="ARBA" id="ARBA00022801"/>
    </source>
</evidence>
<dbReference type="PANTHER" id="PTHR43808">
    <property type="entry name" value="ACETYLORNITHINE DEACETYLASE"/>
    <property type="match status" value="1"/>
</dbReference>
<dbReference type="InterPro" id="IPR002933">
    <property type="entry name" value="Peptidase_M20"/>
</dbReference>
<keyword evidence="4" id="KW-0862">Zinc</keyword>
<dbReference type="InterPro" id="IPR011650">
    <property type="entry name" value="Peptidase_M20_dimer"/>
</dbReference>
<keyword evidence="6" id="KW-1185">Reference proteome</keyword>
<dbReference type="SUPFAM" id="SSF55031">
    <property type="entry name" value="Bacterial exopeptidase dimerisation domain"/>
    <property type="match status" value="1"/>
</dbReference>
<dbReference type="Proteomes" id="UP000502179">
    <property type="component" value="Chromosome"/>
</dbReference>
<dbReference type="GO" id="GO:0016787">
    <property type="term" value="F:hydrolase activity"/>
    <property type="evidence" value="ECO:0007669"/>
    <property type="project" value="UniProtKB-KW"/>
</dbReference>
<dbReference type="InterPro" id="IPR001261">
    <property type="entry name" value="ArgE/DapE_CS"/>
</dbReference>
<evidence type="ECO:0000256" key="1">
    <source>
        <dbReference type="ARBA" id="ARBA00001947"/>
    </source>
</evidence>
<protein>
    <submittedName>
        <fullName evidence="5">M20/M25/M40 family metallo-hydrolase</fullName>
    </submittedName>
</protein>
<dbReference type="Pfam" id="PF01546">
    <property type="entry name" value="Peptidase_M20"/>
    <property type="match status" value="1"/>
</dbReference>
<dbReference type="Gene3D" id="3.30.70.360">
    <property type="match status" value="1"/>
</dbReference>
<comment type="cofactor">
    <cofactor evidence="1">
        <name>Zn(2+)</name>
        <dbReference type="ChEBI" id="CHEBI:29105"/>
    </cofactor>
</comment>
<keyword evidence="3 5" id="KW-0378">Hydrolase</keyword>
<dbReference type="EMBL" id="CP048877">
    <property type="protein sequence ID" value="QIJ72796.1"/>
    <property type="molecule type" value="Genomic_DNA"/>
</dbReference>
<name>A0A6G7PZ23_9BACT</name>
<evidence type="ECO:0000313" key="5">
    <source>
        <dbReference type="EMBL" id="QIJ72796.1"/>
    </source>
</evidence>
<organism evidence="5 6">
    <name type="scientific">Thermosulfuriphilus ammonigenes</name>
    <dbReference type="NCBI Taxonomy" id="1936021"/>
    <lineage>
        <taxon>Bacteria</taxon>
        <taxon>Pseudomonadati</taxon>
        <taxon>Thermodesulfobacteriota</taxon>
        <taxon>Thermodesulfobacteria</taxon>
        <taxon>Thermodesulfobacteriales</taxon>
        <taxon>Thermodesulfobacteriaceae</taxon>
        <taxon>Thermosulfuriphilus</taxon>
    </lineage>
</organism>
<dbReference type="InterPro" id="IPR050072">
    <property type="entry name" value="Peptidase_M20A"/>
</dbReference>
<dbReference type="Gene3D" id="3.40.630.10">
    <property type="entry name" value="Zn peptidases"/>
    <property type="match status" value="1"/>
</dbReference>
<keyword evidence="2" id="KW-0479">Metal-binding</keyword>
<proteinExistence type="predicted"/>
<dbReference type="GO" id="GO:0046872">
    <property type="term" value="F:metal ion binding"/>
    <property type="evidence" value="ECO:0007669"/>
    <property type="project" value="UniProtKB-KW"/>
</dbReference>
<dbReference type="PROSITE" id="PS00758">
    <property type="entry name" value="ARGE_DAPE_CPG2_1"/>
    <property type="match status" value="1"/>
</dbReference>
<reference evidence="5 6" key="1">
    <citation type="submission" date="2020-02" db="EMBL/GenBank/DDBJ databases">
        <title>Genome analysis of Thermosulfuriphilus ammonigenes ST65T, an anaerobic thermophilic chemolithoautotrophic bacterium isolated from a deep-sea hydrothermal vent.</title>
        <authorList>
            <person name="Slobodkina G."/>
            <person name="Allioux M."/>
            <person name="Merkel A."/>
            <person name="Alain K."/>
            <person name="Jebbar M."/>
            <person name="Slobodkin A."/>
        </authorList>
    </citation>
    <scope>NUCLEOTIDE SEQUENCE [LARGE SCALE GENOMIC DNA]</scope>
    <source>
        <strain evidence="5 6">ST65</strain>
    </source>
</reference>
<gene>
    <name evidence="5" type="ORF">G4V39_11130</name>
</gene>
<dbReference type="RefSeq" id="WP_166033011.1">
    <property type="nucleotide sequence ID" value="NZ_CP048877.1"/>
</dbReference>
<dbReference type="KEGG" id="tav:G4V39_11130"/>
<sequence>MNHLREKLRDLIFTLASIPSPSGQEGAILEFIWNRLKPLNIPLRRQMVPDRFYNLLANESPDNRLLITAHVDTVPHWLGVFPPRIRDGRLEGLGVCDDKAGVAIMILLLEERLRQGAPLPVTFAFVVDEEREGQGSATLSKEPLPPWAVVLEPTELKLAIAEGGSVEFEIHIRGKSAHGSCHLEGENAIDKAIDLVSHLKRLPFLYSEHPLVGPGGLNVERISGGDGELRVPDLCTLEIDFRVLPGQGTGPVIEEIKKVLDGYPSVSYVVKDISEPFSLNKESPFVRQFAEAYRQALKEEARFSGMPSWTDAAHLHSAGLEPIVFGPGELAPCHTPEEYLELEEAEKAYLILDRLIDLLAG</sequence>
<evidence type="ECO:0000256" key="2">
    <source>
        <dbReference type="ARBA" id="ARBA00022723"/>
    </source>
</evidence>
<evidence type="ECO:0000313" key="6">
    <source>
        <dbReference type="Proteomes" id="UP000502179"/>
    </source>
</evidence>
<dbReference type="AlphaFoldDB" id="A0A6G7PZ23"/>
<dbReference type="SUPFAM" id="SSF53187">
    <property type="entry name" value="Zn-dependent exopeptidases"/>
    <property type="match status" value="1"/>
</dbReference>
<dbReference type="InterPro" id="IPR036264">
    <property type="entry name" value="Bact_exopeptidase_dim_dom"/>
</dbReference>